<feature type="transmembrane region" description="Helical" evidence="7">
    <location>
        <begin position="101"/>
        <end position="121"/>
    </location>
</feature>
<feature type="transmembrane region" description="Helical" evidence="7">
    <location>
        <begin position="256"/>
        <end position="276"/>
    </location>
</feature>
<dbReference type="Pfam" id="PF00528">
    <property type="entry name" value="BPD_transp_1"/>
    <property type="match status" value="1"/>
</dbReference>
<evidence type="ECO:0000256" key="4">
    <source>
        <dbReference type="ARBA" id="ARBA00022692"/>
    </source>
</evidence>
<dbReference type="InterPro" id="IPR051393">
    <property type="entry name" value="ABC_transporter_permease"/>
</dbReference>
<evidence type="ECO:0000313" key="9">
    <source>
        <dbReference type="EMBL" id="MFC5745777.1"/>
    </source>
</evidence>
<feature type="transmembrane region" description="Helical" evidence="7">
    <location>
        <begin position="151"/>
        <end position="173"/>
    </location>
</feature>
<dbReference type="EMBL" id="JBHSON010000010">
    <property type="protein sequence ID" value="MFC5745777.1"/>
    <property type="molecule type" value="Genomic_DNA"/>
</dbReference>
<keyword evidence="2 7" id="KW-0813">Transport</keyword>
<dbReference type="PROSITE" id="PS50928">
    <property type="entry name" value="ABC_TM1"/>
    <property type="match status" value="1"/>
</dbReference>
<dbReference type="RefSeq" id="WP_378281402.1">
    <property type="nucleotide sequence ID" value="NZ_JBHSON010000010.1"/>
</dbReference>
<evidence type="ECO:0000256" key="2">
    <source>
        <dbReference type="ARBA" id="ARBA00022448"/>
    </source>
</evidence>
<feature type="transmembrane region" description="Helical" evidence="7">
    <location>
        <begin position="204"/>
        <end position="224"/>
    </location>
</feature>
<comment type="subcellular location">
    <subcellularLocation>
        <location evidence="1 7">Cell membrane</location>
        <topology evidence="1 7">Multi-pass membrane protein</topology>
    </subcellularLocation>
</comment>
<reference evidence="10" key="1">
    <citation type="journal article" date="2019" name="Int. J. Syst. Evol. Microbiol.">
        <title>The Global Catalogue of Microorganisms (GCM) 10K type strain sequencing project: providing services to taxonomists for standard genome sequencing and annotation.</title>
        <authorList>
            <consortium name="The Broad Institute Genomics Platform"/>
            <consortium name="The Broad Institute Genome Sequencing Center for Infectious Disease"/>
            <person name="Wu L."/>
            <person name="Ma J."/>
        </authorList>
    </citation>
    <scope>NUCLEOTIDE SEQUENCE [LARGE SCALE GENOMIC DNA]</scope>
    <source>
        <strain evidence="10">KCTC 42087</strain>
    </source>
</reference>
<dbReference type="InterPro" id="IPR000515">
    <property type="entry name" value="MetI-like"/>
</dbReference>
<feature type="transmembrane region" description="Helical" evidence="7">
    <location>
        <begin position="63"/>
        <end position="89"/>
    </location>
</feature>
<sequence>MMRSPRTVPWAFVAPAAVLTLLLLLGPSLLGGLSAFTDWDGLTAPSWVGLANFGEFFGEGSHVVAQTLVLAALYVVGVNAVGLGLALGLARTLRTRHVLRALFLVPAVVSPLVVAYIWKFILDVDGPLNELLEGTGLASFAQPWLGQRNTALVAVVIVMIWQFSGYHMLIYLAGVQSVQDELLEAAHVDGAGPWRRFRDITLPLLRPAVAIGTALSTISAFMLFDQVMALTGGGPAGGTDTLGTYVYKQAFVNGRYGYSAAVALLLVAGVCLAALVQVRGLRGRRA</sequence>
<keyword evidence="10" id="KW-1185">Reference proteome</keyword>
<proteinExistence type="inferred from homology"/>
<dbReference type="SUPFAM" id="SSF161098">
    <property type="entry name" value="MetI-like"/>
    <property type="match status" value="1"/>
</dbReference>
<comment type="caution">
    <text evidence="9">The sequence shown here is derived from an EMBL/GenBank/DDBJ whole genome shotgun (WGS) entry which is preliminary data.</text>
</comment>
<keyword evidence="5 7" id="KW-1133">Transmembrane helix</keyword>
<evidence type="ECO:0000313" key="10">
    <source>
        <dbReference type="Proteomes" id="UP001596074"/>
    </source>
</evidence>
<comment type="similarity">
    <text evidence="7">Belongs to the binding-protein-dependent transport system permease family.</text>
</comment>
<protein>
    <submittedName>
        <fullName evidence="9">Carbohydrate ABC transporter permease</fullName>
    </submittedName>
</protein>
<evidence type="ECO:0000256" key="6">
    <source>
        <dbReference type="ARBA" id="ARBA00023136"/>
    </source>
</evidence>
<dbReference type="PANTHER" id="PTHR30193:SF41">
    <property type="entry name" value="DIACETYLCHITOBIOSE UPTAKE SYSTEM PERMEASE PROTEIN NGCF"/>
    <property type="match status" value="1"/>
</dbReference>
<accession>A0ABW0ZSW0</accession>
<feature type="domain" description="ABC transmembrane type-1" evidence="8">
    <location>
        <begin position="64"/>
        <end position="277"/>
    </location>
</feature>
<dbReference type="Proteomes" id="UP001596074">
    <property type="component" value="Unassembled WGS sequence"/>
</dbReference>
<dbReference type="CDD" id="cd06261">
    <property type="entry name" value="TM_PBP2"/>
    <property type="match status" value="1"/>
</dbReference>
<gene>
    <name evidence="9" type="ORF">ACFPZN_09180</name>
</gene>
<evidence type="ECO:0000256" key="3">
    <source>
        <dbReference type="ARBA" id="ARBA00022475"/>
    </source>
</evidence>
<dbReference type="Gene3D" id="1.10.3720.10">
    <property type="entry name" value="MetI-like"/>
    <property type="match status" value="1"/>
</dbReference>
<keyword evidence="4 7" id="KW-0812">Transmembrane</keyword>
<evidence type="ECO:0000259" key="8">
    <source>
        <dbReference type="PROSITE" id="PS50928"/>
    </source>
</evidence>
<evidence type="ECO:0000256" key="5">
    <source>
        <dbReference type="ARBA" id="ARBA00022989"/>
    </source>
</evidence>
<evidence type="ECO:0000256" key="7">
    <source>
        <dbReference type="RuleBase" id="RU363032"/>
    </source>
</evidence>
<evidence type="ECO:0000256" key="1">
    <source>
        <dbReference type="ARBA" id="ARBA00004651"/>
    </source>
</evidence>
<name>A0ABW0ZSW0_9ACTN</name>
<dbReference type="InterPro" id="IPR035906">
    <property type="entry name" value="MetI-like_sf"/>
</dbReference>
<dbReference type="PANTHER" id="PTHR30193">
    <property type="entry name" value="ABC TRANSPORTER PERMEASE PROTEIN"/>
    <property type="match status" value="1"/>
</dbReference>
<keyword evidence="3" id="KW-1003">Cell membrane</keyword>
<organism evidence="9 10">
    <name type="scientific">Actinomadura rugatobispora</name>
    <dbReference type="NCBI Taxonomy" id="1994"/>
    <lineage>
        <taxon>Bacteria</taxon>
        <taxon>Bacillati</taxon>
        <taxon>Actinomycetota</taxon>
        <taxon>Actinomycetes</taxon>
        <taxon>Streptosporangiales</taxon>
        <taxon>Thermomonosporaceae</taxon>
        <taxon>Actinomadura</taxon>
    </lineage>
</organism>
<keyword evidence="6 7" id="KW-0472">Membrane</keyword>